<protein>
    <recommendedName>
        <fullName evidence="1">GmrSD restriction endonucleases N-terminal domain-containing protein</fullName>
    </recommendedName>
</protein>
<reference evidence="3" key="1">
    <citation type="journal article" date="2012" name="Stand. Genomic Sci.">
        <title>Permanent draft genome sequence of the gliding predator Saprospira grandis strain Sa g1 (= HR1).</title>
        <authorList>
            <person name="Mavromatis K."/>
            <person name="Chertkov O."/>
            <person name="Lapidus A."/>
            <person name="Nolan M."/>
            <person name="Lucas S."/>
            <person name="Tice H."/>
            <person name="Del Rio T.G."/>
            <person name="Cheng J.F."/>
            <person name="Han C."/>
            <person name="Tapia R."/>
            <person name="Bruce D."/>
            <person name="Goodwin L.A."/>
            <person name="Pitluck S."/>
            <person name="Huntemann M."/>
            <person name="Liolios K."/>
            <person name="Pagani I."/>
            <person name="Ivanova N."/>
            <person name="Mikhailova N."/>
            <person name="Pati A."/>
            <person name="Chen A."/>
            <person name="Palaniappan K."/>
            <person name="Land M."/>
            <person name="Brambilla E.M."/>
            <person name="Rohde M."/>
            <person name="Spring S."/>
            <person name="Goker M."/>
            <person name="Detter J.C."/>
            <person name="Bristow J."/>
            <person name="Eisen J.A."/>
            <person name="Markowitz V."/>
            <person name="Hugenholtz P."/>
            <person name="Kyrpides N.C."/>
            <person name="Klenk H.P."/>
            <person name="Woyke T."/>
        </authorList>
    </citation>
    <scope>NUCLEOTIDE SEQUENCE [LARGE SCALE GENOMIC DNA]</scope>
    <source>
        <strain evidence="3">DSM 2844</strain>
    </source>
</reference>
<gene>
    <name evidence="2" type="ORF">SapgrDRAFT_2304</name>
</gene>
<accession>J0P8T2</accession>
<dbReference type="Proteomes" id="UP000005113">
    <property type="component" value="Unassembled WGS sequence"/>
</dbReference>
<dbReference type="RefSeq" id="WP_002659650.1">
    <property type="nucleotide sequence ID" value="NZ_JH719942.1"/>
</dbReference>
<organism evidence="2 3">
    <name type="scientific">Saprospira grandis DSM 2844</name>
    <dbReference type="NCBI Taxonomy" id="694433"/>
    <lineage>
        <taxon>Bacteria</taxon>
        <taxon>Pseudomonadati</taxon>
        <taxon>Bacteroidota</taxon>
        <taxon>Saprospiria</taxon>
        <taxon>Saprospirales</taxon>
        <taxon>Saprospiraceae</taxon>
        <taxon>Saprospira</taxon>
    </lineage>
</organism>
<evidence type="ECO:0000313" key="2">
    <source>
        <dbReference type="EMBL" id="EJF53972.1"/>
    </source>
</evidence>
<dbReference type="InterPro" id="IPR004919">
    <property type="entry name" value="GmrSD_N"/>
</dbReference>
<dbReference type="Pfam" id="PF03235">
    <property type="entry name" value="GmrSD_N"/>
    <property type="match status" value="1"/>
</dbReference>
<name>J0P8T2_9BACT</name>
<evidence type="ECO:0000313" key="3">
    <source>
        <dbReference type="Proteomes" id="UP000005113"/>
    </source>
</evidence>
<dbReference type="HOGENOM" id="CLU_361636_0_0_10"/>
<sequence length="736" mass="87909">MTNKKSMEEVSITRLIERYDLVVPEIQREYVWGNNEYEILDIFLSDIKEGRNNISRTFNMDTKIQTLLELAKSADDNTRNVLLESVETLKSDSIKNNSINIGFLYSYKPSYYINNDRDEDVYLIDGQQRFTTLFLILFYFGLKENRLNDFLDLFRFNSSLEKIAFDYRVRTLTHHFIIDLLSYTQTLEDLLELKDKNWFLANYQNDVTVQSIVGYSEDKSRRGAFPIIHQHFKDDKTNYFDFVKDNIKFWHFKTEESSQGEELYITMNSRGQELADNETIRAKLFEPLSPKEAIEWSEKWEEWQDFFWKRRNKKSLNSSADNGFNEFLRWVQIIKMSVRLDKEKKEALSENSIEDVIQWDTVKKLDVNYLSLQEIYLYYKVLCYLFEDFNLDVELLKSKYSGYSNFDLLKTDCLSPTKGTISQIECFQLLPVLHYCSRVLEANEKINAPNLFRLIRFFFNLSRDTTIKKSARKLTINAIEIVDKLAVNADVSDIIGLTDEVSKTILDSEEKIKFEKYKTSSKRRELEALFWEAEDIKQVEGKINHLIEFVNNSTTSDADFLPSFKKILDSYKELIHSEEEIWGDLLPTGVYHENEHRVYYDQKWYKSDDFLSFTEDRKLAKGLTLDEFLINKRKDFIKQRYLNADNLRAETTLKYQLYLYYILHQNILNQWRWNGRNFGVYYQEEVPDAVSLFNNNRIYQYYKTRWRRGHTNGIWLQDHYIPKTKYFGRLITWASK</sequence>
<dbReference type="PANTHER" id="PTHR35149:SF1">
    <property type="entry name" value="DUF5655 DOMAIN-CONTAINING PROTEIN"/>
    <property type="match status" value="1"/>
</dbReference>
<evidence type="ECO:0000259" key="1">
    <source>
        <dbReference type="Pfam" id="PF03235"/>
    </source>
</evidence>
<proteinExistence type="predicted"/>
<dbReference type="OrthoDB" id="9798761at2"/>
<dbReference type="EMBL" id="JH719942">
    <property type="protein sequence ID" value="EJF53972.1"/>
    <property type="molecule type" value="Genomic_DNA"/>
</dbReference>
<dbReference type="AlphaFoldDB" id="J0P8T2"/>
<dbReference type="PANTHER" id="PTHR35149">
    <property type="entry name" value="SLL5132 PROTEIN"/>
    <property type="match status" value="1"/>
</dbReference>
<feature type="domain" description="GmrSD restriction endonucleases N-terminal" evidence="1">
    <location>
        <begin position="15"/>
        <end position="285"/>
    </location>
</feature>